<dbReference type="GO" id="GO:0008270">
    <property type="term" value="F:zinc ion binding"/>
    <property type="evidence" value="ECO:0007669"/>
    <property type="project" value="InterPro"/>
</dbReference>
<dbReference type="Pfam" id="PF00172">
    <property type="entry name" value="Zn_clus"/>
    <property type="match status" value="1"/>
</dbReference>
<dbReference type="Proteomes" id="UP001303473">
    <property type="component" value="Unassembled WGS sequence"/>
</dbReference>
<reference evidence="5" key="1">
    <citation type="journal article" date="2023" name="Mol. Phylogenet. Evol.">
        <title>Genome-scale phylogeny and comparative genomics of the fungal order Sordariales.</title>
        <authorList>
            <person name="Hensen N."/>
            <person name="Bonometti L."/>
            <person name="Westerberg I."/>
            <person name="Brannstrom I.O."/>
            <person name="Guillou S."/>
            <person name="Cros-Aarteil S."/>
            <person name="Calhoun S."/>
            <person name="Haridas S."/>
            <person name="Kuo A."/>
            <person name="Mondo S."/>
            <person name="Pangilinan J."/>
            <person name="Riley R."/>
            <person name="LaButti K."/>
            <person name="Andreopoulos B."/>
            <person name="Lipzen A."/>
            <person name="Chen C."/>
            <person name="Yan M."/>
            <person name="Daum C."/>
            <person name="Ng V."/>
            <person name="Clum A."/>
            <person name="Steindorff A."/>
            <person name="Ohm R.A."/>
            <person name="Martin F."/>
            <person name="Silar P."/>
            <person name="Natvig D.O."/>
            <person name="Lalanne C."/>
            <person name="Gautier V."/>
            <person name="Ament-Velasquez S.L."/>
            <person name="Kruys A."/>
            <person name="Hutchinson M.I."/>
            <person name="Powell A.J."/>
            <person name="Barry K."/>
            <person name="Miller A.N."/>
            <person name="Grigoriev I.V."/>
            <person name="Debuchy R."/>
            <person name="Gladieux P."/>
            <person name="Hiltunen Thoren M."/>
            <person name="Johannesson H."/>
        </authorList>
    </citation>
    <scope>NUCLEOTIDE SEQUENCE [LARGE SCALE GENOMIC DNA]</scope>
    <source>
        <strain evidence="5">CBS 340.73</strain>
    </source>
</reference>
<evidence type="ECO:0000313" key="5">
    <source>
        <dbReference type="Proteomes" id="UP001303473"/>
    </source>
</evidence>
<dbReference type="InterPro" id="IPR001138">
    <property type="entry name" value="Zn2Cys6_DnaBD"/>
</dbReference>
<feature type="region of interest" description="Disordered" evidence="2">
    <location>
        <begin position="504"/>
        <end position="556"/>
    </location>
</feature>
<evidence type="ECO:0000313" key="4">
    <source>
        <dbReference type="EMBL" id="KAK3944279.1"/>
    </source>
</evidence>
<dbReference type="SUPFAM" id="SSF57701">
    <property type="entry name" value="Zn2/Cys6 DNA-binding domain"/>
    <property type="match status" value="1"/>
</dbReference>
<dbReference type="PANTHER" id="PTHR38791">
    <property type="entry name" value="ZN(II)2CYS6 TRANSCRIPTION FACTOR (EUROFUNG)-RELATED-RELATED"/>
    <property type="match status" value="1"/>
</dbReference>
<dbReference type="SMART" id="SM00066">
    <property type="entry name" value="GAL4"/>
    <property type="match status" value="1"/>
</dbReference>
<keyword evidence="5" id="KW-1185">Reference proteome</keyword>
<gene>
    <name evidence="4" type="ORF">QBC46DRAFT_374888</name>
</gene>
<comment type="caution">
    <text evidence="4">The sequence shown here is derived from an EMBL/GenBank/DDBJ whole genome shotgun (WGS) entry which is preliminary data.</text>
</comment>
<dbReference type="CDD" id="cd00067">
    <property type="entry name" value="GAL4"/>
    <property type="match status" value="1"/>
</dbReference>
<dbReference type="InterPro" id="IPR053175">
    <property type="entry name" value="DHMBA_Reg_Transcription_Factor"/>
</dbReference>
<dbReference type="InterPro" id="IPR021858">
    <property type="entry name" value="Fun_TF"/>
</dbReference>
<feature type="domain" description="Zn(2)-C6 fungal-type" evidence="3">
    <location>
        <begin position="10"/>
        <end position="38"/>
    </location>
</feature>
<dbReference type="AlphaFoldDB" id="A0AAN6NFQ4"/>
<feature type="region of interest" description="Disordered" evidence="2">
    <location>
        <begin position="58"/>
        <end position="141"/>
    </location>
</feature>
<accession>A0AAN6NFQ4</accession>
<organism evidence="4 5">
    <name type="scientific">Diplogelasinospora grovesii</name>
    <dbReference type="NCBI Taxonomy" id="303347"/>
    <lineage>
        <taxon>Eukaryota</taxon>
        <taxon>Fungi</taxon>
        <taxon>Dikarya</taxon>
        <taxon>Ascomycota</taxon>
        <taxon>Pezizomycotina</taxon>
        <taxon>Sordariomycetes</taxon>
        <taxon>Sordariomycetidae</taxon>
        <taxon>Sordariales</taxon>
        <taxon>Diplogelasinosporaceae</taxon>
        <taxon>Diplogelasinospora</taxon>
    </lineage>
</organism>
<dbReference type="PROSITE" id="PS50048">
    <property type="entry name" value="ZN2_CY6_FUNGAL_2"/>
    <property type="match status" value="1"/>
</dbReference>
<proteinExistence type="predicted"/>
<evidence type="ECO:0000256" key="1">
    <source>
        <dbReference type="ARBA" id="ARBA00023242"/>
    </source>
</evidence>
<name>A0AAN6NFQ4_9PEZI</name>
<protein>
    <submittedName>
        <fullName evidence="4">Sterol uptake control protein 2</fullName>
    </submittedName>
</protein>
<sequence>MVYCGKPSKGCSNCRERKIRCDQREPRCGQCEKRQQQCPGYRNLVDLMFRDESSHVIKKARAKARKRGTPTSGLEPGTISPETETRLSLTPEPPRGKRSLSLIVPTRPRVSSSPAHRDDDDDDDESWSNNDSSLLMSPDSGSWPSTPPMALLYNLAPTCQERGTAYFFSRYVTINETACHQRFDFVYEVWKPSLVPDRQVDGVLASMTAVGLMGLASMTRSEEMMEAARKSYGTALRLTNAALTNDTEATKDTTMLSVLILGLFEMMAENTPQTRTVKAFQEHVNGAATLAKVRGPEQFRTKAGVKMFSMLCQRVMISCIQKEIPMPQALLDLREEMNKTLDPGDPRLQISPLMYECLKVRCDIKRGEMTEPEAIIRRLLGIEDEFVKLVARLAPSWHYRIFRVTRHHPAIFRNTCHLYPSVWHANVWNATRSTRILILETILSEIHKELQNPLPRLSDPSWFVKEFNKAKRQLERMVDAICASVPQHLGLVNPVDGSIETASTPISSVEVRETPSPPTSPAARSNSTSSSDSPAASTGSNNKGAHSSPGPRRWPTGLTILDITKAKDAEDEAARFMLLVSATSTVVWPLYMIGMSSVCTDEMKAYAVDRLRTLYMETGIRQADAVANLLEEHEVEVSASSSTLSAVEWLVKEEQLVLLTEAEKVNMDLANRILV</sequence>
<evidence type="ECO:0000259" key="3">
    <source>
        <dbReference type="PROSITE" id="PS50048"/>
    </source>
</evidence>
<dbReference type="PROSITE" id="PS00463">
    <property type="entry name" value="ZN2_CY6_FUNGAL_1"/>
    <property type="match status" value="1"/>
</dbReference>
<dbReference type="Gene3D" id="4.10.240.10">
    <property type="entry name" value="Zn(2)-C6 fungal-type DNA-binding domain"/>
    <property type="match status" value="1"/>
</dbReference>
<dbReference type="InterPro" id="IPR036864">
    <property type="entry name" value="Zn2-C6_fun-type_DNA-bd_sf"/>
</dbReference>
<dbReference type="EMBL" id="MU853760">
    <property type="protein sequence ID" value="KAK3944279.1"/>
    <property type="molecule type" value="Genomic_DNA"/>
</dbReference>
<dbReference type="GO" id="GO:0000981">
    <property type="term" value="F:DNA-binding transcription factor activity, RNA polymerase II-specific"/>
    <property type="evidence" value="ECO:0007669"/>
    <property type="project" value="InterPro"/>
</dbReference>
<dbReference type="PANTHER" id="PTHR38791:SF5">
    <property type="entry name" value="TRANSCRIPTION FACTOR DBAG-RELATED"/>
    <property type="match status" value="1"/>
</dbReference>
<feature type="compositionally biased region" description="Low complexity" evidence="2">
    <location>
        <begin position="521"/>
        <end position="540"/>
    </location>
</feature>
<feature type="compositionally biased region" description="Basic residues" evidence="2">
    <location>
        <begin position="58"/>
        <end position="68"/>
    </location>
</feature>
<evidence type="ECO:0000256" key="2">
    <source>
        <dbReference type="SAM" id="MobiDB-lite"/>
    </source>
</evidence>
<keyword evidence="1" id="KW-0539">Nucleus</keyword>
<dbReference type="Pfam" id="PF11951">
    <property type="entry name" value="Fungal_trans_2"/>
    <property type="match status" value="1"/>
</dbReference>